<keyword evidence="5" id="KW-0808">Transferase</keyword>
<comment type="subunit">
    <text evidence="4">Homodimer.</text>
</comment>
<evidence type="ECO:0000256" key="9">
    <source>
        <dbReference type="ARBA" id="ARBA00023004"/>
    </source>
</evidence>
<comment type="caution">
    <text evidence="13">The sequence shown here is derived from an EMBL/GenBank/DDBJ whole genome shotgun (WGS) entry which is preliminary data.</text>
</comment>
<dbReference type="InterPro" id="IPR027939">
    <property type="entry name" value="NMT1/THI5"/>
</dbReference>
<keyword evidence="9" id="KW-0408">Iron</keyword>
<comment type="catalytic activity">
    <reaction evidence="11">
        <text>N(6)-(pyridoxal phosphate)-L-lysyl-[4-amino-5-hydroxymethyl-2-methylpyrimidine phosphate synthase] + L-histidyl-[4-amino-5-hydroxymethyl-2-methylpyrimidine phosphate synthase] + 2 Fe(3+) + 4 H2O = L-lysyl-[4-amino-5-hydroxymethyl-2-methylpyrimidine phosphate synthase] + (2S)-2-amino-5-hydroxy-4-oxopentanoyl-[4-amino-5-hydroxymethyl-2-methylpyrimidine phosphate synthase] + 4-amino-2-methyl-5-(phosphooxymethyl)pyrimidine + 3-oxopropanoate + 2 Fe(2+) + 2 H(+)</text>
        <dbReference type="Rhea" id="RHEA:65756"/>
        <dbReference type="Rhea" id="RHEA-COMP:16892"/>
        <dbReference type="Rhea" id="RHEA-COMP:16893"/>
        <dbReference type="Rhea" id="RHEA-COMP:16894"/>
        <dbReference type="Rhea" id="RHEA-COMP:16895"/>
        <dbReference type="ChEBI" id="CHEBI:15377"/>
        <dbReference type="ChEBI" id="CHEBI:15378"/>
        <dbReference type="ChEBI" id="CHEBI:29033"/>
        <dbReference type="ChEBI" id="CHEBI:29034"/>
        <dbReference type="ChEBI" id="CHEBI:29969"/>
        <dbReference type="ChEBI" id="CHEBI:29979"/>
        <dbReference type="ChEBI" id="CHEBI:33190"/>
        <dbReference type="ChEBI" id="CHEBI:58354"/>
        <dbReference type="ChEBI" id="CHEBI:143915"/>
        <dbReference type="ChEBI" id="CHEBI:157692"/>
    </reaction>
    <physiologicalReaction direction="left-to-right" evidence="11">
        <dbReference type="Rhea" id="RHEA:65757"/>
    </physiologicalReaction>
</comment>
<comment type="similarity">
    <text evidence="3">Belongs to the NMT1/THI5 family.</text>
</comment>
<keyword evidence="8" id="KW-0784">Thiamine biosynthesis</keyword>
<name>A0ABY2Q115_9HYPH</name>
<dbReference type="SUPFAM" id="SSF53850">
    <property type="entry name" value="Periplasmic binding protein-like II"/>
    <property type="match status" value="1"/>
</dbReference>
<gene>
    <name evidence="13" type="ORF">E6C48_21750</name>
</gene>
<evidence type="ECO:0000313" key="14">
    <source>
        <dbReference type="Proteomes" id="UP000306441"/>
    </source>
</evidence>
<accession>A0ABY2Q115</accession>
<reference evidence="13 14" key="1">
    <citation type="submission" date="2019-04" db="EMBL/GenBank/DDBJ databases">
        <title>Mesorhizobium composti sp. nov., isolated from compost.</title>
        <authorList>
            <person name="Lin S.-Y."/>
            <person name="Hameed A."/>
            <person name="Hsieh Y.-T."/>
            <person name="Young C.-C."/>
        </authorList>
    </citation>
    <scope>NUCLEOTIDE SEQUENCE [LARGE SCALE GENOMIC DNA]</scope>
    <source>
        <strain evidence="13 14">CC-YTH430</strain>
    </source>
</reference>
<dbReference type="Pfam" id="PF09084">
    <property type="entry name" value="NMT1"/>
    <property type="match status" value="1"/>
</dbReference>
<evidence type="ECO:0000256" key="7">
    <source>
        <dbReference type="ARBA" id="ARBA00022898"/>
    </source>
</evidence>
<dbReference type="InterPro" id="IPR015168">
    <property type="entry name" value="SsuA/THI5"/>
</dbReference>
<evidence type="ECO:0000256" key="10">
    <source>
        <dbReference type="ARBA" id="ARBA00033171"/>
    </source>
</evidence>
<keyword evidence="6" id="KW-0479">Metal-binding</keyword>
<keyword evidence="7" id="KW-0663">Pyridoxal phosphate</keyword>
<dbReference type="InterPro" id="IPR006311">
    <property type="entry name" value="TAT_signal"/>
</dbReference>
<organism evidence="13 14">
    <name type="scientific">Ollibium composti</name>
    <dbReference type="NCBI Taxonomy" id="2675109"/>
    <lineage>
        <taxon>Bacteria</taxon>
        <taxon>Pseudomonadati</taxon>
        <taxon>Pseudomonadota</taxon>
        <taxon>Alphaproteobacteria</taxon>
        <taxon>Hyphomicrobiales</taxon>
        <taxon>Phyllobacteriaceae</taxon>
        <taxon>Ollibium</taxon>
    </lineage>
</organism>
<evidence type="ECO:0000313" key="13">
    <source>
        <dbReference type="EMBL" id="THF54513.1"/>
    </source>
</evidence>
<dbReference type="PROSITE" id="PS51318">
    <property type="entry name" value="TAT"/>
    <property type="match status" value="1"/>
</dbReference>
<dbReference type="PANTHER" id="PTHR31528">
    <property type="entry name" value="4-AMINO-5-HYDROXYMETHYL-2-METHYLPYRIMIDINE PHOSPHATE SYNTHASE THI11-RELATED"/>
    <property type="match status" value="1"/>
</dbReference>
<protein>
    <recommendedName>
        <fullName evidence="10">Thiamine pyrimidine synthase</fullName>
    </recommendedName>
</protein>
<comment type="function">
    <text evidence="1">Responsible for the formation of the pyrimidine heterocycle in the thiamine biosynthesis pathway. Catalyzes the formation of hydroxymethylpyrimidine phosphate (HMP-P) from histidine and pyridoxal phosphate (PLP). The protein uses PLP and the active site histidine to form HMP-P, generating an inactive enzyme. The enzyme can only undergo a single turnover, which suggests it is a suicide enzyme.</text>
</comment>
<evidence type="ECO:0000256" key="4">
    <source>
        <dbReference type="ARBA" id="ARBA00011738"/>
    </source>
</evidence>
<evidence type="ECO:0000256" key="1">
    <source>
        <dbReference type="ARBA" id="ARBA00003469"/>
    </source>
</evidence>
<sequence length="340" mass="36383">MTTINRRDALLLGLAAGTSCAVPAWARADKTKVTVALDWTPNTNHVGLYVARDKGFYADVGLEVEILPYADTAAGTLVSNRVADFGVSGAIGFFTQRAAGADLKAVYAVVQTETGRLVFNADRAGIQRPRDLDGRTYGGFGSAWENALIGTLIRNDGGEGRFETVTLGTSAYEALANGAVDFTLEVYTWEGVKAELENRPQRAFRYADYGVPDQHTTFIVSSDAYLSRHPDRAAAFGQATRRGYAFAVANPDEAAAMLVEANKGMLTDPAFIRASMKALVEGNYLARPDGTVGEIDRGKVEAMGAFLFTAGILRDANGDALTSPPDFGGYFTNEYLANAQ</sequence>
<evidence type="ECO:0000259" key="12">
    <source>
        <dbReference type="Pfam" id="PF09084"/>
    </source>
</evidence>
<dbReference type="PANTHER" id="PTHR31528:SF1">
    <property type="entry name" value="4-AMINO-5-HYDROXYMETHYL-2-METHYLPYRIMIDINE PHOSPHATE SYNTHASE THI11-RELATED"/>
    <property type="match status" value="1"/>
</dbReference>
<evidence type="ECO:0000256" key="2">
    <source>
        <dbReference type="ARBA" id="ARBA00004948"/>
    </source>
</evidence>
<keyword evidence="14" id="KW-1185">Reference proteome</keyword>
<dbReference type="PROSITE" id="PS51257">
    <property type="entry name" value="PROKAR_LIPOPROTEIN"/>
    <property type="match status" value="1"/>
</dbReference>
<evidence type="ECO:0000256" key="11">
    <source>
        <dbReference type="ARBA" id="ARBA00048179"/>
    </source>
</evidence>
<evidence type="ECO:0000256" key="5">
    <source>
        <dbReference type="ARBA" id="ARBA00022679"/>
    </source>
</evidence>
<dbReference type="Gene3D" id="3.40.190.10">
    <property type="entry name" value="Periplasmic binding protein-like II"/>
    <property type="match status" value="2"/>
</dbReference>
<dbReference type="RefSeq" id="WP_136360290.1">
    <property type="nucleotide sequence ID" value="NZ_SSNY01000019.1"/>
</dbReference>
<dbReference type="Proteomes" id="UP000306441">
    <property type="component" value="Unassembled WGS sequence"/>
</dbReference>
<evidence type="ECO:0000256" key="8">
    <source>
        <dbReference type="ARBA" id="ARBA00022977"/>
    </source>
</evidence>
<dbReference type="EMBL" id="SSNY01000019">
    <property type="protein sequence ID" value="THF54513.1"/>
    <property type="molecule type" value="Genomic_DNA"/>
</dbReference>
<evidence type="ECO:0000256" key="3">
    <source>
        <dbReference type="ARBA" id="ARBA00009406"/>
    </source>
</evidence>
<evidence type="ECO:0000256" key="6">
    <source>
        <dbReference type="ARBA" id="ARBA00022723"/>
    </source>
</evidence>
<feature type="domain" description="SsuA/THI5-like" evidence="12">
    <location>
        <begin position="42"/>
        <end position="254"/>
    </location>
</feature>
<comment type="pathway">
    <text evidence="2">Cofactor biosynthesis; thiamine diphosphate biosynthesis.</text>
</comment>
<proteinExistence type="inferred from homology"/>